<comment type="similarity">
    <text evidence="2 12">Belongs to the type III secretion exporter family.</text>
</comment>
<dbReference type="Pfam" id="PF01312">
    <property type="entry name" value="Bac_export_2"/>
    <property type="match status" value="1"/>
</dbReference>
<dbReference type="PANTHER" id="PTHR30531:SF12">
    <property type="entry name" value="FLAGELLAR BIOSYNTHETIC PROTEIN FLHB"/>
    <property type="match status" value="1"/>
</dbReference>
<dbReference type="InterPro" id="IPR029025">
    <property type="entry name" value="T3SS_substrate_exporter_C"/>
</dbReference>
<protein>
    <recommendedName>
        <fullName evidence="3 12">Flagellar biosynthetic protein FlhB</fullName>
    </recommendedName>
</protein>
<keyword evidence="11 12" id="KW-1006">Bacterial flagellum protein export</keyword>
<feature type="transmembrane region" description="Helical" evidence="12">
    <location>
        <begin position="190"/>
        <end position="208"/>
    </location>
</feature>
<dbReference type="InterPro" id="IPR006135">
    <property type="entry name" value="T3SS_substrate_exporter"/>
</dbReference>
<feature type="region of interest" description="Disordered" evidence="13">
    <location>
        <begin position="1"/>
        <end position="24"/>
    </location>
</feature>
<evidence type="ECO:0000256" key="13">
    <source>
        <dbReference type="SAM" id="MobiDB-lite"/>
    </source>
</evidence>
<evidence type="ECO:0000256" key="1">
    <source>
        <dbReference type="ARBA" id="ARBA00004651"/>
    </source>
</evidence>
<feature type="compositionally biased region" description="Basic and acidic residues" evidence="13">
    <location>
        <begin position="1"/>
        <end position="19"/>
    </location>
</feature>
<dbReference type="GO" id="GO:0005886">
    <property type="term" value="C:plasma membrane"/>
    <property type="evidence" value="ECO:0007669"/>
    <property type="project" value="UniProtKB-SubCell"/>
</dbReference>
<evidence type="ECO:0000256" key="2">
    <source>
        <dbReference type="ARBA" id="ARBA00010690"/>
    </source>
</evidence>
<evidence type="ECO:0000256" key="8">
    <source>
        <dbReference type="ARBA" id="ARBA00022927"/>
    </source>
</evidence>
<keyword evidence="9 12" id="KW-1133">Transmembrane helix</keyword>
<dbReference type="PANTHER" id="PTHR30531">
    <property type="entry name" value="FLAGELLAR BIOSYNTHETIC PROTEIN FLHB"/>
    <property type="match status" value="1"/>
</dbReference>
<evidence type="ECO:0000256" key="4">
    <source>
        <dbReference type="ARBA" id="ARBA00022448"/>
    </source>
</evidence>
<name>A0AAU7ANU0_9ACTN</name>
<reference evidence="14" key="1">
    <citation type="submission" date="2022-12" db="EMBL/GenBank/DDBJ databases">
        <title>Paraconexibacter alkalitolerans sp. nov. and Baekduia alba sp. nov., isolated from soil and emended description of the genera Paraconexibacter (Chun et al., 2020) and Baekduia (An et al., 2020).</title>
        <authorList>
            <person name="Vieira S."/>
            <person name="Huber K.J."/>
            <person name="Geppert A."/>
            <person name="Wolf J."/>
            <person name="Neumann-Schaal M."/>
            <person name="Muesken M."/>
            <person name="Overmann J."/>
        </authorList>
    </citation>
    <scope>NUCLEOTIDE SEQUENCE</scope>
    <source>
        <strain evidence="14">AEG42_29</strain>
    </source>
</reference>
<evidence type="ECO:0000256" key="3">
    <source>
        <dbReference type="ARBA" id="ARBA00021622"/>
    </source>
</evidence>
<evidence type="ECO:0000256" key="11">
    <source>
        <dbReference type="ARBA" id="ARBA00023225"/>
    </source>
</evidence>
<dbReference type="SUPFAM" id="SSF160544">
    <property type="entry name" value="EscU C-terminal domain-like"/>
    <property type="match status" value="1"/>
</dbReference>
<keyword evidence="7 12" id="KW-1005">Bacterial flagellum biogenesis</keyword>
<evidence type="ECO:0000256" key="12">
    <source>
        <dbReference type="RuleBase" id="RU364091"/>
    </source>
</evidence>
<organism evidence="14">
    <name type="scientific">Paraconexibacter sp. AEG42_29</name>
    <dbReference type="NCBI Taxonomy" id="2997339"/>
    <lineage>
        <taxon>Bacteria</taxon>
        <taxon>Bacillati</taxon>
        <taxon>Actinomycetota</taxon>
        <taxon>Thermoleophilia</taxon>
        <taxon>Solirubrobacterales</taxon>
        <taxon>Paraconexibacteraceae</taxon>
        <taxon>Paraconexibacter</taxon>
    </lineage>
</organism>
<sequence>MAGEKTEKATPKRREEARKKGQVGRSQDLGGAVILMAGLLALGTAGPAAARRMGDAMRSALTQIADPSVVSQDHVGELLTQAMIAVLLSVAPIAAVCIVAGVAVNVVQVGFKPSAEAMKPDPKRLNPVSGAKNIFGPNMFAEALKSVSKVAVVGAIVFAYVAPKLTELGAMVGIGPQELAEALSSDIRSIAMRAAMAYFLIGCADYGYQKYRTEKSMKMEVQEVKEESKGQNLPPEVRAAMRRRQMSAARARMMADVPTADVIVTNPTHFAVALKYDGTRAAPMVIAKGQDLMALRIRELAEEAGVPRVEDRPLARSLFATCEVGHEIPEDLYAAVAQVLAFVYRLKARRRAG</sequence>
<proteinExistence type="inferred from homology"/>
<keyword evidence="14" id="KW-0966">Cell projection</keyword>
<keyword evidence="8 12" id="KW-0653">Protein transport</keyword>
<dbReference type="EMBL" id="CP114014">
    <property type="protein sequence ID" value="XAY03263.1"/>
    <property type="molecule type" value="Genomic_DNA"/>
</dbReference>
<feature type="transmembrane region" description="Helical" evidence="12">
    <location>
        <begin position="82"/>
        <end position="104"/>
    </location>
</feature>
<dbReference type="KEGG" id="parq:DSM112329_00075"/>
<dbReference type="Gene3D" id="3.40.1690.10">
    <property type="entry name" value="secretion proteins EscU"/>
    <property type="match status" value="1"/>
</dbReference>
<gene>
    <name evidence="14" type="primary">flhB_2</name>
    <name evidence="12" type="synonym">flhB</name>
    <name evidence="14" type="ORF">DSM112329_00075</name>
</gene>
<dbReference type="RefSeq" id="WP_354699817.1">
    <property type="nucleotide sequence ID" value="NZ_CP114014.1"/>
</dbReference>
<dbReference type="AlphaFoldDB" id="A0AAU7ANU0"/>
<feature type="transmembrane region" description="Helical" evidence="12">
    <location>
        <begin position="29"/>
        <end position="50"/>
    </location>
</feature>
<accession>A0AAU7ANU0</accession>
<evidence type="ECO:0000256" key="7">
    <source>
        <dbReference type="ARBA" id="ARBA00022795"/>
    </source>
</evidence>
<keyword evidence="5 12" id="KW-1003">Cell membrane</keyword>
<evidence type="ECO:0000256" key="6">
    <source>
        <dbReference type="ARBA" id="ARBA00022692"/>
    </source>
</evidence>
<keyword evidence="10 12" id="KW-0472">Membrane</keyword>
<dbReference type="InterPro" id="IPR006136">
    <property type="entry name" value="FlhB"/>
</dbReference>
<comment type="caution">
    <text evidence="12">Lacks conserved residue(s) required for the propagation of feature annotation.</text>
</comment>
<comment type="function">
    <text evidence="12">Required for formation of the rod structure in the basal body of the flagellar apparatus. Together with FliI and FliH, may constitute the export apparatus of flagellin.</text>
</comment>
<evidence type="ECO:0000313" key="14">
    <source>
        <dbReference type="EMBL" id="XAY03263.1"/>
    </source>
</evidence>
<evidence type="ECO:0000256" key="10">
    <source>
        <dbReference type="ARBA" id="ARBA00023136"/>
    </source>
</evidence>
<keyword evidence="14" id="KW-0969">Cilium</keyword>
<dbReference type="NCBIfam" id="TIGR00328">
    <property type="entry name" value="flhB"/>
    <property type="match status" value="1"/>
</dbReference>
<keyword evidence="6 12" id="KW-0812">Transmembrane</keyword>
<comment type="subcellular location">
    <subcellularLocation>
        <location evidence="1">Cell membrane</location>
        <topology evidence="1">Multi-pass membrane protein</topology>
    </subcellularLocation>
</comment>
<dbReference type="GO" id="GO:0044780">
    <property type="term" value="P:bacterial-type flagellum assembly"/>
    <property type="evidence" value="ECO:0007669"/>
    <property type="project" value="InterPro"/>
</dbReference>
<dbReference type="FunFam" id="3.40.1690.10:FF:000001">
    <property type="entry name" value="Flagellar biosynthetic protein FlhB"/>
    <property type="match status" value="1"/>
</dbReference>
<keyword evidence="4 12" id="KW-0813">Transport</keyword>
<dbReference type="PRINTS" id="PR00950">
    <property type="entry name" value="TYPE3IMSPROT"/>
</dbReference>
<dbReference type="GO" id="GO:0009306">
    <property type="term" value="P:protein secretion"/>
    <property type="evidence" value="ECO:0007669"/>
    <property type="project" value="InterPro"/>
</dbReference>
<keyword evidence="14" id="KW-0282">Flagellum</keyword>
<evidence type="ECO:0000256" key="9">
    <source>
        <dbReference type="ARBA" id="ARBA00022989"/>
    </source>
</evidence>
<evidence type="ECO:0000256" key="5">
    <source>
        <dbReference type="ARBA" id="ARBA00022475"/>
    </source>
</evidence>